<accession>A0AAV4UCU9</accession>
<dbReference type="EMBL" id="BPLR01012661">
    <property type="protein sequence ID" value="GIY55645.1"/>
    <property type="molecule type" value="Genomic_DNA"/>
</dbReference>
<keyword evidence="3" id="KW-1185">Reference proteome</keyword>
<protein>
    <submittedName>
        <fullName evidence="2">Uncharacterized protein</fullName>
    </submittedName>
</protein>
<evidence type="ECO:0000313" key="3">
    <source>
        <dbReference type="Proteomes" id="UP001054945"/>
    </source>
</evidence>
<feature type="compositionally biased region" description="Polar residues" evidence="1">
    <location>
        <begin position="41"/>
        <end position="57"/>
    </location>
</feature>
<evidence type="ECO:0000313" key="2">
    <source>
        <dbReference type="EMBL" id="GIY55645.1"/>
    </source>
</evidence>
<dbReference type="AlphaFoldDB" id="A0AAV4UCU9"/>
<reference evidence="2 3" key="1">
    <citation type="submission" date="2021-06" db="EMBL/GenBank/DDBJ databases">
        <title>Caerostris extrusa draft genome.</title>
        <authorList>
            <person name="Kono N."/>
            <person name="Arakawa K."/>
        </authorList>
    </citation>
    <scope>NUCLEOTIDE SEQUENCE [LARGE SCALE GENOMIC DNA]</scope>
</reference>
<feature type="compositionally biased region" description="Polar residues" evidence="1">
    <location>
        <begin position="1"/>
        <end position="20"/>
    </location>
</feature>
<name>A0AAV4UCU9_CAEEX</name>
<feature type="region of interest" description="Disordered" evidence="1">
    <location>
        <begin position="35"/>
        <end position="64"/>
    </location>
</feature>
<feature type="region of interest" description="Disordered" evidence="1">
    <location>
        <begin position="1"/>
        <end position="22"/>
    </location>
</feature>
<dbReference type="Proteomes" id="UP001054945">
    <property type="component" value="Unassembled WGS sequence"/>
</dbReference>
<proteinExistence type="predicted"/>
<evidence type="ECO:0000256" key="1">
    <source>
        <dbReference type="SAM" id="MobiDB-lite"/>
    </source>
</evidence>
<organism evidence="2 3">
    <name type="scientific">Caerostris extrusa</name>
    <name type="common">Bark spider</name>
    <name type="synonym">Caerostris bankana</name>
    <dbReference type="NCBI Taxonomy" id="172846"/>
    <lineage>
        <taxon>Eukaryota</taxon>
        <taxon>Metazoa</taxon>
        <taxon>Ecdysozoa</taxon>
        <taxon>Arthropoda</taxon>
        <taxon>Chelicerata</taxon>
        <taxon>Arachnida</taxon>
        <taxon>Araneae</taxon>
        <taxon>Araneomorphae</taxon>
        <taxon>Entelegynae</taxon>
        <taxon>Araneoidea</taxon>
        <taxon>Araneidae</taxon>
        <taxon>Caerostris</taxon>
    </lineage>
</organism>
<comment type="caution">
    <text evidence="2">The sequence shown here is derived from an EMBL/GenBank/DDBJ whole genome shotgun (WGS) entry which is preliminary data.</text>
</comment>
<gene>
    <name evidence="2" type="ORF">CEXT_605091</name>
</gene>
<sequence length="64" mass="7395">ALTIYKNISSENAKDSQGSGNVEYEKDWDEYISDQEEEKVSSQQPLITSEQLRIDNQNLDEENK</sequence>
<feature type="non-terminal residue" evidence="2">
    <location>
        <position position="1"/>
    </location>
</feature>